<evidence type="ECO:0000256" key="1">
    <source>
        <dbReference type="ARBA" id="ARBA00004173"/>
    </source>
</evidence>
<protein>
    <recommendedName>
        <fullName evidence="7">Large ribosomal subunit protein mL46</fullName>
    </recommendedName>
    <alternativeName>
        <fullName evidence="8">39S ribosomal protein L46, mitochondrial</fullName>
    </alternativeName>
</protein>
<dbReference type="GO" id="GO:0005762">
    <property type="term" value="C:mitochondrial large ribosomal subunit"/>
    <property type="evidence" value="ECO:0007669"/>
    <property type="project" value="TreeGrafter"/>
</dbReference>
<name>A0A1L8DRU2_9DIPT</name>
<dbReference type="PANTHER" id="PTHR13124">
    <property type="entry name" value="39S RIBOSOMAL PROTEIN L46, MITOCHONDRIAL PRECURSOR-RELATED"/>
    <property type="match status" value="1"/>
</dbReference>
<accession>A0A1L8DRU2</accession>
<keyword evidence="4 10" id="KW-0689">Ribosomal protein</keyword>
<evidence type="ECO:0000256" key="8">
    <source>
        <dbReference type="ARBA" id="ARBA00035534"/>
    </source>
</evidence>
<dbReference type="SUPFAM" id="SSF55811">
    <property type="entry name" value="Nudix"/>
    <property type="match status" value="1"/>
</dbReference>
<comment type="similarity">
    <text evidence="2">Belongs to the mitochondrion-specific ribosomal protein mL46 family.</text>
</comment>
<evidence type="ECO:0000313" key="10">
    <source>
        <dbReference type="EMBL" id="JAV09097.1"/>
    </source>
</evidence>
<keyword evidence="6" id="KW-0687">Ribonucleoprotein</keyword>
<evidence type="ECO:0000256" key="6">
    <source>
        <dbReference type="ARBA" id="ARBA00023274"/>
    </source>
</evidence>
<dbReference type="FunFam" id="3.90.79.10:FF:000018">
    <property type="entry name" value="39S ribosomal protein L46, mitochondrial"/>
    <property type="match status" value="1"/>
</dbReference>
<dbReference type="GO" id="GO:0003735">
    <property type="term" value="F:structural constituent of ribosome"/>
    <property type="evidence" value="ECO:0007669"/>
    <property type="project" value="InterPro"/>
</dbReference>
<evidence type="ECO:0000256" key="2">
    <source>
        <dbReference type="ARBA" id="ARBA00009070"/>
    </source>
</evidence>
<dbReference type="Gene3D" id="3.90.79.10">
    <property type="entry name" value="Nucleoside Triphosphate Pyrophosphohydrolase"/>
    <property type="match status" value="1"/>
</dbReference>
<dbReference type="EMBL" id="GFDF01004987">
    <property type="protein sequence ID" value="JAV09097.1"/>
    <property type="molecule type" value="Transcribed_RNA"/>
</dbReference>
<dbReference type="InterPro" id="IPR015797">
    <property type="entry name" value="NUDIX_hydrolase-like_dom_sf"/>
</dbReference>
<evidence type="ECO:0000256" key="3">
    <source>
        <dbReference type="ARBA" id="ARBA00022946"/>
    </source>
</evidence>
<sequence>MLKTTLLASRILRRQGVRLISQNAALQKDKWDLLAGVLVERLPVIGKTLNPIETKFQKMLTDLEFEQSLLSDHEKRHEKDIILAESIKKGLEVDMDESVSKQTAEDFEDACDEEIEAFKLASRITEADRKRDFTSVQRKLEDTLILLVEQMVGNKKIFLLPQGLRQDGETMRQTADRVLQEVCGEKLNVHIYGNSPVGFYKYKYPSSQRREAVGAKVFFFRAAHLDGNAASGKILWHTKEEIEEKLPHEYYKNVRQFLL</sequence>
<evidence type="ECO:0000256" key="5">
    <source>
        <dbReference type="ARBA" id="ARBA00023128"/>
    </source>
</evidence>
<dbReference type="Pfam" id="PF11788">
    <property type="entry name" value="MRP-L46"/>
    <property type="match status" value="1"/>
</dbReference>
<dbReference type="InterPro" id="IPR040008">
    <property type="entry name" value="Ribosomal_mL46"/>
</dbReference>
<feature type="domain" description="Large ribosomal subunit protein mL46 N-terminal" evidence="9">
    <location>
        <begin position="31"/>
        <end position="128"/>
    </location>
</feature>
<dbReference type="PANTHER" id="PTHR13124:SF12">
    <property type="entry name" value="LARGE RIBOSOMAL SUBUNIT PROTEIN ML46"/>
    <property type="match status" value="1"/>
</dbReference>
<dbReference type="InterPro" id="IPR021757">
    <property type="entry name" value="Ribosomal_mL46_N"/>
</dbReference>
<reference evidence="10" key="1">
    <citation type="submission" date="2016-12" db="EMBL/GenBank/DDBJ databases">
        <title>An insight into the sialome and mialome of the sand fly, Nyssomyia neivai.</title>
        <authorList>
            <person name="Sebastian V."/>
            <person name="Goulart T.M."/>
            <person name="Oliveira W."/>
            <person name="Calvo E."/>
            <person name="Oliveira L.F."/>
            <person name="Pinto M.C."/>
            <person name="Rosselino A.M."/>
            <person name="Ribeiro J.M."/>
        </authorList>
    </citation>
    <scope>NUCLEOTIDE SEQUENCE</scope>
</reference>
<proteinExistence type="inferred from homology"/>
<evidence type="ECO:0000256" key="4">
    <source>
        <dbReference type="ARBA" id="ARBA00022980"/>
    </source>
</evidence>
<keyword evidence="3" id="KW-0809">Transit peptide</keyword>
<dbReference type="GO" id="GO:0005743">
    <property type="term" value="C:mitochondrial inner membrane"/>
    <property type="evidence" value="ECO:0007669"/>
    <property type="project" value="UniProtKB-ARBA"/>
</dbReference>
<dbReference type="AlphaFoldDB" id="A0A1L8DRU2"/>
<keyword evidence="5" id="KW-0496">Mitochondrion</keyword>
<comment type="subcellular location">
    <subcellularLocation>
        <location evidence="1">Mitochondrion</location>
    </subcellularLocation>
</comment>
<dbReference type="CDD" id="cd04661">
    <property type="entry name" value="NUDIX_MRP_L46"/>
    <property type="match status" value="1"/>
</dbReference>
<organism evidence="10">
    <name type="scientific">Nyssomyia neivai</name>
    <dbReference type="NCBI Taxonomy" id="330878"/>
    <lineage>
        <taxon>Eukaryota</taxon>
        <taxon>Metazoa</taxon>
        <taxon>Ecdysozoa</taxon>
        <taxon>Arthropoda</taxon>
        <taxon>Hexapoda</taxon>
        <taxon>Insecta</taxon>
        <taxon>Pterygota</taxon>
        <taxon>Neoptera</taxon>
        <taxon>Endopterygota</taxon>
        <taxon>Diptera</taxon>
        <taxon>Nematocera</taxon>
        <taxon>Psychodoidea</taxon>
        <taxon>Psychodidae</taxon>
        <taxon>Nyssomyia</taxon>
    </lineage>
</organism>
<evidence type="ECO:0000259" key="9">
    <source>
        <dbReference type="Pfam" id="PF11788"/>
    </source>
</evidence>
<dbReference type="InterPro" id="IPR033650">
    <property type="entry name" value="Ribosomal_mL46_NUDIX"/>
</dbReference>
<evidence type="ECO:0000256" key="7">
    <source>
        <dbReference type="ARBA" id="ARBA00035190"/>
    </source>
</evidence>